<organism evidence="2">
    <name type="scientific">viral metagenome</name>
    <dbReference type="NCBI Taxonomy" id="1070528"/>
    <lineage>
        <taxon>unclassified sequences</taxon>
        <taxon>metagenomes</taxon>
        <taxon>organismal metagenomes</taxon>
    </lineage>
</organism>
<dbReference type="AlphaFoldDB" id="A0A6C0K8B8"/>
<evidence type="ECO:0000256" key="1">
    <source>
        <dbReference type="SAM" id="MobiDB-lite"/>
    </source>
</evidence>
<proteinExistence type="predicted"/>
<feature type="region of interest" description="Disordered" evidence="1">
    <location>
        <begin position="1"/>
        <end position="25"/>
    </location>
</feature>
<sequence length="46" mass="5314">MDKDYKQPKTRQEKKGGKEKQVYTQKHVRAQEALAEKRKSANAKPG</sequence>
<accession>A0A6C0K8B8</accession>
<reference evidence="2" key="1">
    <citation type="journal article" date="2020" name="Nature">
        <title>Giant virus diversity and host interactions through global metagenomics.</title>
        <authorList>
            <person name="Schulz F."/>
            <person name="Roux S."/>
            <person name="Paez-Espino D."/>
            <person name="Jungbluth S."/>
            <person name="Walsh D.A."/>
            <person name="Denef V.J."/>
            <person name="McMahon K.D."/>
            <person name="Konstantinidis K.T."/>
            <person name="Eloe-Fadrosh E.A."/>
            <person name="Kyrpides N.C."/>
            <person name="Woyke T."/>
        </authorList>
    </citation>
    <scope>NUCLEOTIDE SEQUENCE</scope>
    <source>
        <strain evidence="2">GVMAG-S-1101171-110</strain>
    </source>
</reference>
<dbReference type="EMBL" id="MN740801">
    <property type="protein sequence ID" value="QHU12518.1"/>
    <property type="molecule type" value="Genomic_DNA"/>
</dbReference>
<name>A0A6C0K8B8_9ZZZZ</name>
<feature type="compositionally biased region" description="Basic and acidic residues" evidence="1">
    <location>
        <begin position="1"/>
        <end position="21"/>
    </location>
</feature>
<evidence type="ECO:0000313" key="2">
    <source>
        <dbReference type="EMBL" id="QHU12518.1"/>
    </source>
</evidence>
<protein>
    <submittedName>
        <fullName evidence="2">Uncharacterized protein</fullName>
    </submittedName>
</protein>